<dbReference type="EMBL" id="BNBF01000017">
    <property type="protein sequence ID" value="GHG61867.1"/>
    <property type="molecule type" value="Genomic_DNA"/>
</dbReference>
<dbReference type="AlphaFoldDB" id="A0A919EZV7"/>
<dbReference type="RefSeq" id="WP_189984572.1">
    <property type="nucleotide sequence ID" value="NZ_BNBF01000017.1"/>
</dbReference>
<organism evidence="2 3">
    <name type="scientific">Streptomyces capoamus</name>
    <dbReference type="NCBI Taxonomy" id="68183"/>
    <lineage>
        <taxon>Bacteria</taxon>
        <taxon>Bacillati</taxon>
        <taxon>Actinomycetota</taxon>
        <taxon>Actinomycetes</taxon>
        <taxon>Kitasatosporales</taxon>
        <taxon>Streptomycetaceae</taxon>
        <taxon>Streptomyces</taxon>
    </lineage>
</organism>
<accession>A0A919EZV7</accession>
<dbReference type="Proteomes" id="UP000619355">
    <property type="component" value="Unassembled WGS sequence"/>
</dbReference>
<name>A0A919EZV7_9ACTN</name>
<proteinExistence type="predicted"/>
<evidence type="ECO:0000313" key="3">
    <source>
        <dbReference type="Proteomes" id="UP000619355"/>
    </source>
</evidence>
<protein>
    <submittedName>
        <fullName evidence="2">Uncharacterized protein</fullName>
    </submittedName>
</protein>
<gene>
    <name evidence="2" type="ORF">GCM10018980_51360</name>
</gene>
<keyword evidence="3" id="KW-1185">Reference proteome</keyword>
<feature type="compositionally biased region" description="Basic and acidic residues" evidence="1">
    <location>
        <begin position="86"/>
        <end position="97"/>
    </location>
</feature>
<evidence type="ECO:0000256" key="1">
    <source>
        <dbReference type="SAM" id="MobiDB-lite"/>
    </source>
</evidence>
<evidence type="ECO:0000313" key="2">
    <source>
        <dbReference type="EMBL" id="GHG61867.1"/>
    </source>
</evidence>
<feature type="region of interest" description="Disordered" evidence="1">
    <location>
        <begin position="77"/>
        <end position="113"/>
    </location>
</feature>
<sequence length="113" mass="12466">MTTDHPFGPSPLRVIAVDLDGVPMDCEDDDTAHVWVRVLAWSPRRAYLTGAAPFAAAAQCHPADLTGRVFLARLDLNNPPSSDDTAGERLEWPDLREAPPLPEEWTRPHGRTT</sequence>
<comment type="caution">
    <text evidence="2">The sequence shown here is derived from an EMBL/GenBank/DDBJ whole genome shotgun (WGS) entry which is preliminary data.</text>
</comment>
<reference evidence="3" key="1">
    <citation type="journal article" date="2019" name="Int. J. Syst. Evol. Microbiol.">
        <title>The Global Catalogue of Microorganisms (GCM) 10K type strain sequencing project: providing services to taxonomists for standard genome sequencing and annotation.</title>
        <authorList>
            <consortium name="The Broad Institute Genomics Platform"/>
            <consortium name="The Broad Institute Genome Sequencing Center for Infectious Disease"/>
            <person name="Wu L."/>
            <person name="Ma J."/>
        </authorList>
    </citation>
    <scope>NUCLEOTIDE SEQUENCE [LARGE SCALE GENOMIC DNA]</scope>
    <source>
        <strain evidence="3">JCM 4253</strain>
    </source>
</reference>